<sequence length="808" mass="84517">MSRAPMWRAIIALGVIAASLFFALTQSARLGLDLRGGTQIVLETKDSPVVEADAESTQRALEVLRQRVDALGVSEPSLYRSGEQRIFVELPGVQDPREAAEVIGRTAQLTVHPVQGLTDKQDADKGKPAKDGSRTLADPDQKGAFLKLGPTALTGDGVKDAEAVLDQQTMSGWTVNLTFRGEAGKDWARITGAAACAPQGAPERRVAIVLDGKVLSAPGVNPDVACEVGISGGSTQITGGFDREEARELAALVKGGALPVPVDVVEQRTVGPTLGADAIAASTQAAIIGLALTGLFILVVYRLLGALATLALALYALISYAALVALGATLTLPGLAGFVLAIGMAVDANVLVFERAREEYLGVRATKSASTQSASAQSASAQSASAQSASAHSASAHLDKSLRTGFGETFSAVVDSNVTTLLASGLLFFFATGPVKGFGVTLSIGVLVSMISALVITRVIADFAIRRRFVRNRPALTGITSTGRVRAWLAHRKPRLVHHRRRWLGVSTLLILVAVAGIGLRGLDFGVEFTGGRLVEYSTSRPVDVDTARDAVTDAGFPRAVVQESGNGDISVRTGELSNDEQHTIRTALAKEGGEVTVERDELIGPSLGDELRRQALIALGIAVAAQLVYLSVRFRWTFAAAAVSAMVHDVLLVVGLFAWLGKPVDSVFLAGLLTVIGYSVNDTVVVFDRVREARRRDPAADLETTANKAVIQTLPRTVNTGMGALFILAALAVLGGDSLADFSVALIAGVVIGMASTVFTAVPIAVQLEGSHPAPPVRPGRSEDSGDSGARRPLERRGRARDSGAVV</sequence>
<evidence type="ECO:0000256" key="7">
    <source>
        <dbReference type="ARBA" id="ARBA00023010"/>
    </source>
</evidence>
<dbReference type="HAMAP" id="MF_01463_B">
    <property type="entry name" value="SecD_B"/>
    <property type="match status" value="1"/>
</dbReference>
<comment type="function">
    <text evidence="9">Part of the Sec protein translocase complex. Interacts with the SecYEG preprotein conducting channel. SecDF uses the proton motive force (PMF) to complete protein translocation after the ATP-dependent function of SecA.</text>
</comment>
<keyword evidence="7 9" id="KW-0811">Translocation</keyword>
<dbReference type="RefSeq" id="WP_369170945.1">
    <property type="nucleotide sequence ID" value="NZ_CP163439.1"/>
</dbReference>
<dbReference type="Pfam" id="PF02355">
    <property type="entry name" value="SecD_SecF_C"/>
    <property type="match status" value="2"/>
</dbReference>
<dbReference type="SUPFAM" id="SSF82866">
    <property type="entry name" value="Multidrug efflux transporter AcrB transmembrane domain"/>
    <property type="match status" value="2"/>
</dbReference>
<comment type="subunit">
    <text evidence="10">Forms a complex with SecD. Part of the essential Sec protein translocation apparatus which comprises SecA, SecYEG and auxiliary proteins SecDF. Other proteins may also be involved.</text>
</comment>
<dbReference type="NCBIfam" id="NF009583">
    <property type="entry name" value="PRK13024.1-3"/>
    <property type="match status" value="1"/>
</dbReference>
<feature type="transmembrane region" description="Helical" evidence="9">
    <location>
        <begin position="743"/>
        <end position="767"/>
    </location>
</feature>
<feature type="region of interest" description="Disordered" evidence="11">
    <location>
        <begin position="771"/>
        <end position="808"/>
    </location>
</feature>
<dbReference type="InterPro" id="IPR005665">
    <property type="entry name" value="SecF_bac"/>
</dbReference>
<feature type="transmembrane region" description="Helical" evidence="9">
    <location>
        <begin position="503"/>
        <end position="523"/>
    </location>
</feature>
<dbReference type="InterPro" id="IPR022813">
    <property type="entry name" value="SecD/SecF_arch_bac"/>
</dbReference>
<dbReference type="InterPro" id="IPR022645">
    <property type="entry name" value="SecD/SecF_bac"/>
</dbReference>
<dbReference type="Gene3D" id="3.30.1360.200">
    <property type="match status" value="1"/>
</dbReference>
<dbReference type="InterPro" id="IPR054384">
    <property type="entry name" value="SecDF_P1_head"/>
</dbReference>
<dbReference type="GO" id="GO:0043952">
    <property type="term" value="P:protein transport by the Sec complex"/>
    <property type="evidence" value="ECO:0007669"/>
    <property type="project" value="UniProtKB-UniRule"/>
</dbReference>
<feature type="transmembrane region" description="Helical" evidence="9">
    <location>
        <begin position="307"/>
        <end position="328"/>
    </location>
</feature>
<dbReference type="InterPro" id="IPR055344">
    <property type="entry name" value="SecD_SecF_C_bact"/>
</dbReference>
<proteinExistence type="inferred from homology"/>
<feature type="transmembrane region" description="Helical" evidence="9">
    <location>
        <begin position="334"/>
        <end position="353"/>
    </location>
</feature>
<dbReference type="Pfam" id="PF22599">
    <property type="entry name" value="SecDF_P1_head"/>
    <property type="match status" value="1"/>
</dbReference>
<protein>
    <recommendedName>
        <fullName evidence="9 10">Multifunctional fusion protein</fullName>
    </recommendedName>
    <domain>
        <recommendedName>
            <fullName evidence="9">Protein translocase subunit SecD</fullName>
        </recommendedName>
    </domain>
    <domain>
        <recommendedName>
            <fullName evidence="10">Protein-export membrane protein SecF</fullName>
        </recommendedName>
    </domain>
</protein>
<feature type="compositionally biased region" description="Basic and acidic residues" evidence="11">
    <location>
        <begin position="781"/>
        <end position="808"/>
    </location>
</feature>
<accession>A0AB39Q253</accession>
<dbReference type="InterPro" id="IPR022646">
    <property type="entry name" value="SecD/SecF_CS"/>
</dbReference>
<dbReference type="PANTHER" id="PTHR30081">
    <property type="entry name" value="PROTEIN-EXPORT MEMBRANE PROTEIN SEC"/>
    <property type="match status" value="1"/>
</dbReference>
<dbReference type="Pfam" id="PF21760">
    <property type="entry name" value="SecD_1st"/>
    <property type="match status" value="1"/>
</dbReference>
<feature type="region of interest" description="Disordered" evidence="11">
    <location>
        <begin position="114"/>
        <end position="143"/>
    </location>
</feature>
<comment type="similarity">
    <text evidence="10">Belongs to the SecD/SecF family. SecF subfamily.</text>
</comment>
<keyword evidence="5 9" id="KW-0653">Protein transport</keyword>
<feature type="transmembrane region" description="Helical" evidence="9">
    <location>
        <begin position="278"/>
        <end position="300"/>
    </location>
</feature>
<evidence type="ECO:0000259" key="12">
    <source>
        <dbReference type="Pfam" id="PF02355"/>
    </source>
</evidence>
<dbReference type="InterPro" id="IPR048634">
    <property type="entry name" value="SecD_SecF_C"/>
</dbReference>
<dbReference type="NCBIfam" id="TIGR00916">
    <property type="entry name" value="2A0604s01"/>
    <property type="match status" value="2"/>
</dbReference>
<comment type="subunit">
    <text evidence="9">Forms a complex with SecF. Part of the essential Sec protein translocation apparatus which comprises SecA, SecYEG and auxiliary proteins SecDF. Other proteins may also be involved.</text>
</comment>
<evidence type="ECO:0000313" key="15">
    <source>
        <dbReference type="EMBL" id="XDQ36382.1"/>
    </source>
</evidence>
<comment type="similarity">
    <text evidence="9">Belongs to the SecD/SecF family. SecD subfamily.</text>
</comment>
<dbReference type="GO" id="GO:0015450">
    <property type="term" value="F:protein-transporting ATPase activity"/>
    <property type="evidence" value="ECO:0007669"/>
    <property type="project" value="InterPro"/>
</dbReference>
<evidence type="ECO:0000256" key="2">
    <source>
        <dbReference type="ARBA" id="ARBA00022448"/>
    </source>
</evidence>
<keyword evidence="8 9" id="KW-0472">Membrane</keyword>
<dbReference type="NCBIfam" id="TIGR01129">
    <property type="entry name" value="secD"/>
    <property type="match status" value="1"/>
</dbReference>
<feature type="transmembrane region" description="Helical" evidence="9">
    <location>
        <begin position="437"/>
        <end position="461"/>
    </location>
</feature>
<dbReference type="EMBL" id="CP163439">
    <property type="protein sequence ID" value="XDQ36382.1"/>
    <property type="molecule type" value="Genomic_DNA"/>
</dbReference>
<comment type="caution">
    <text evidence="9">Lacks conserved residue(s) required for the propagation of feature annotation.</text>
</comment>
<feature type="domain" description="Protein export membrane protein SecD/SecF C-terminal" evidence="12">
    <location>
        <begin position="587"/>
        <end position="769"/>
    </location>
</feature>
<evidence type="ECO:0000256" key="10">
    <source>
        <dbReference type="HAMAP-Rule" id="MF_01464"/>
    </source>
</evidence>
<evidence type="ECO:0000256" key="6">
    <source>
        <dbReference type="ARBA" id="ARBA00022989"/>
    </source>
</evidence>
<evidence type="ECO:0000259" key="13">
    <source>
        <dbReference type="Pfam" id="PF21760"/>
    </source>
</evidence>
<dbReference type="InterPro" id="IPR048631">
    <property type="entry name" value="SecD_1st"/>
</dbReference>
<dbReference type="AlphaFoldDB" id="A0AB39Q253"/>
<feature type="transmembrane region" description="Helical" evidence="9">
    <location>
        <begin position="616"/>
        <end position="633"/>
    </location>
</feature>
<evidence type="ECO:0000256" key="11">
    <source>
        <dbReference type="SAM" id="MobiDB-lite"/>
    </source>
</evidence>
<evidence type="ECO:0000256" key="8">
    <source>
        <dbReference type="ARBA" id="ARBA00023136"/>
    </source>
</evidence>
<feature type="domain" description="SecDF P1 head subdomain" evidence="14">
    <location>
        <begin position="142"/>
        <end position="260"/>
    </location>
</feature>
<dbReference type="GO" id="GO:0065002">
    <property type="term" value="P:intracellular protein transmembrane transport"/>
    <property type="evidence" value="ECO:0007669"/>
    <property type="project" value="UniProtKB-UniRule"/>
</dbReference>
<keyword evidence="3 9" id="KW-1003">Cell membrane</keyword>
<dbReference type="GO" id="GO:0006605">
    <property type="term" value="P:protein targeting"/>
    <property type="evidence" value="ECO:0007669"/>
    <property type="project" value="UniProtKB-UniRule"/>
</dbReference>
<feature type="domain" description="Protein export membrane protein SecD/SecF C-terminal" evidence="12">
    <location>
        <begin position="264"/>
        <end position="461"/>
    </location>
</feature>
<dbReference type="NCBIfam" id="TIGR00966">
    <property type="entry name" value="transloc_SecF"/>
    <property type="match status" value="1"/>
</dbReference>
<dbReference type="PANTHER" id="PTHR30081:SF1">
    <property type="entry name" value="PROTEIN TRANSLOCASE SUBUNIT SECD"/>
    <property type="match status" value="1"/>
</dbReference>
<evidence type="ECO:0000259" key="14">
    <source>
        <dbReference type="Pfam" id="PF22599"/>
    </source>
</evidence>
<feature type="compositionally biased region" description="Basic and acidic residues" evidence="11">
    <location>
        <begin position="119"/>
        <end position="141"/>
    </location>
</feature>
<evidence type="ECO:0000256" key="4">
    <source>
        <dbReference type="ARBA" id="ARBA00022692"/>
    </source>
</evidence>
<gene>
    <name evidence="9 15" type="primary">secD</name>
    <name evidence="10" type="synonym">secF</name>
    <name evidence="15" type="ORF">AB5J49_25255</name>
</gene>
<feature type="domain" description="Protein translocase subunit SecDF P1" evidence="13">
    <location>
        <begin position="58"/>
        <end position="115"/>
    </location>
</feature>
<evidence type="ECO:0000256" key="9">
    <source>
        <dbReference type="HAMAP-Rule" id="MF_01463"/>
    </source>
</evidence>
<feature type="transmembrane region" description="Helical" evidence="9">
    <location>
        <begin position="719"/>
        <end position="737"/>
    </location>
</feature>
<comment type="subcellular location">
    <subcellularLocation>
        <location evidence="1 9">Cell membrane</location>
        <topology evidence="1 9">Multi-pass membrane protein</topology>
    </subcellularLocation>
</comment>
<dbReference type="PRINTS" id="PR01755">
    <property type="entry name" value="SECFTRNLCASE"/>
</dbReference>
<feature type="transmembrane region" description="Helical" evidence="9">
    <location>
        <begin position="640"/>
        <end position="661"/>
    </location>
</feature>
<keyword evidence="6 9" id="KW-1133">Transmembrane helix</keyword>
<dbReference type="Pfam" id="PF07549">
    <property type="entry name" value="Sec_GG"/>
    <property type="match status" value="2"/>
</dbReference>
<organism evidence="15">
    <name type="scientific">Streptomyces sp. R28</name>
    <dbReference type="NCBI Taxonomy" id="3238628"/>
    <lineage>
        <taxon>Bacteria</taxon>
        <taxon>Bacillati</taxon>
        <taxon>Actinomycetota</taxon>
        <taxon>Actinomycetes</taxon>
        <taxon>Kitasatosporales</taxon>
        <taxon>Streptomycetaceae</taxon>
        <taxon>Streptomyces</taxon>
    </lineage>
</organism>
<dbReference type="GO" id="GO:0005886">
    <property type="term" value="C:plasma membrane"/>
    <property type="evidence" value="ECO:0007669"/>
    <property type="project" value="UniProtKB-SubCell"/>
</dbReference>
<feature type="transmembrane region" description="Helical" evidence="9">
    <location>
        <begin position="410"/>
        <end position="431"/>
    </location>
</feature>
<evidence type="ECO:0000256" key="1">
    <source>
        <dbReference type="ARBA" id="ARBA00004651"/>
    </source>
</evidence>
<dbReference type="InterPro" id="IPR005791">
    <property type="entry name" value="SecD"/>
</dbReference>
<reference evidence="15" key="1">
    <citation type="submission" date="2024-07" db="EMBL/GenBank/DDBJ databases">
        <authorList>
            <person name="Yu S.T."/>
        </authorList>
    </citation>
    <scope>NUCLEOTIDE SEQUENCE</scope>
    <source>
        <strain evidence="15">R28</strain>
    </source>
</reference>
<keyword evidence="2 9" id="KW-0813">Transport</keyword>
<keyword evidence="4 9" id="KW-0812">Transmembrane</keyword>
<dbReference type="HAMAP" id="MF_01464_B">
    <property type="entry name" value="SecF_B"/>
    <property type="match status" value="1"/>
</dbReference>
<evidence type="ECO:0000256" key="3">
    <source>
        <dbReference type="ARBA" id="ARBA00022475"/>
    </source>
</evidence>
<dbReference type="Gene3D" id="1.20.1640.10">
    <property type="entry name" value="Multidrug efflux transporter AcrB transmembrane domain"/>
    <property type="match status" value="2"/>
</dbReference>
<evidence type="ECO:0000256" key="5">
    <source>
        <dbReference type="ARBA" id="ARBA00022927"/>
    </source>
</evidence>
<feature type="transmembrane region" description="Helical" evidence="9">
    <location>
        <begin position="667"/>
        <end position="688"/>
    </location>
</feature>
<name>A0AB39Q253_9ACTN</name>
<dbReference type="Gene3D" id="3.30.70.3400">
    <property type="match status" value="1"/>
</dbReference>